<accession>A0A975X5I5</accession>
<evidence type="ECO:0000313" key="2">
    <source>
        <dbReference type="EMBL" id="SOY58561.1"/>
    </source>
</evidence>
<dbReference type="EMBL" id="OFSP01000031">
    <property type="protein sequence ID" value="SOY58561.1"/>
    <property type="molecule type" value="Genomic_DNA"/>
</dbReference>
<comment type="caution">
    <text evidence="2">The sequence shown here is derived from an EMBL/GenBank/DDBJ whole genome shotgun (WGS) entry which is preliminary data.</text>
</comment>
<protein>
    <submittedName>
        <fullName evidence="2">Uncharacterized protein</fullName>
    </submittedName>
</protein>
<reference evidence="2 3" key="1">
    <citation type="submission" date="2018-01" db="EMBL/GenBank/DDBJ databases">
        <authorList>
            <person name="Clerissi C."/>
        </authorList>
    </citation>
    <scope>NUCLEOTIDE SEQUENCE [LARGE SCALE GENOMIC DNA]</scope>
    <source>
        <strain evidence="2">Cupriavidus taiwanensis STM 3521</strain>
    </source>
</reference>
<gene>
    <name evidence="2" type="ORF">CBM2589_A10208</name>
</gene>
<sequence length="69" mass="7855">MRTAVPHRCPAATAMRRQDFHPSSAPGHPRPAFAQSRHKCSIEHIFVQKNPFLNTRGLALPRDRSTWPI</sequence>
<name>A0A975X5I5_9BURK</name>
<organism evidence="2 3">
    <name type="scientific">Cupriavidus taiwanensis</name>
    <dbReference type="NCBI Taxonomy" id="164546"/>
    <lineage>
        <taxon>Bacteria</taxon>
        <taxon>Pseudomonadati</taxon>
        <taxon>Pseudomonadota</taxon>
        <taxon>Betaproteobacteria</taxon>
        <taxon>Burkholderiales</taxon>
        <taxon>Burkholderiaceae</taxon>
        <taxon>Cupriavidus</taxon>
    </lineage>
</organism>
<proteinExistence type="predicted"/>
<dbReference type="AlphaFoldDB" id="A0A975X5I5"/>
<feature type="region of interest" description="Disordered" evidence="1">
    <location>
        <begin position="1"/>
        <end position="34"/>
    </location>
</feature>
<evidence type="ECO:0000256" key="1">
    <source>
        <dbReference type="SAM" id="MobiDB-lite"/>
    </source>
</evidence>
<evidence type="ECO:0000313" key="3">
    <source>
        <dbReference type="Proteomes" id="UP000256297"/>
    </source>
</evidence>
<dbReference type="Proteomes" id="UP000256297">
    <property type="component" value="Chromosome CBM2589_a"/>
</dbReference>